<dbReference type="AlphaFoldDB" id="A0A1C7DB24"/>
<keyword evidence="1" id="KW-1133">Transmembrane helix</keyword>
<feature type="transmembrane region" description="Helical" evidence="1">
    <location>
        <begin position="89"/>
        <end position="108"/>
    </location>
</feature>
<keyword evidence="1" id="KW-0812">Transmembrane</keyword>
<dbReference type="RefSeq" id="WP_067789055.1">
    <property type="nucleotide sequence ID" value="NZ_CP016545.1"/>
</dbReference>
<sequence>MTEQEQLAAEYVLGLLDGEALLEARARLVREPAFADSVAWWEDRLAPMLEELGDAEPPADMLQRVLAAADAQQGGQVIALSRQVRRWRIVSALAATAAVVLAVFAFTLPSAPIGTSPATTTPADSAPLVASVPIGDTPLRLGVTYLPDRQEMLVSASGLTADGVHDHELWLVMPDAPARSLGVVAPGEERRVPVDTQLASAIADGSQLVLTREPLGGAPAGGEAGPVVAQATLKKI</sequence>
<dbReference type="PATRIC" id="fig|645517.4.peg.2357"/>
<keyword evidence="1" id="KW-0472">Membrane</keyword>
<dbReference type="GO" id="GO:0016989">
    <property type="term" value="F:sigma factor antagonist activity"/>
    <property type="evidence" value="ECO:0007669"/>
    <property type="project" value="TreeGrafter"/>
</dbReference>
<reference evidence="3 4" key="1">
    <citation type="submission" date="2016-07" db="EMBL/GenBank/DDBJ databases">
        <title>Complete genome sequence of Altererythrobacter namhicola JCM 16345T, containing esterase-encoding genes.</title>
        <authorList>
            <person name="Cheng H."/>
            <person name="Wu Y.-H."/>
            <person name="Jian S.-L."/>
            <person name="Huo Y.-Y."/>
            <person name="Wang C.-S."/>
            <person name="Xu X.-W."/>
        </authorList>
    </citation>
    <scope>NUCLEOTIDE SEQUENCE [LARGE SCALE GENOMIC DNA]</scope>
    <source>
        <strain evidence="3 4">JCM 16345</strain>
    </source>
</reference>
<gene>
    <name evidence="3" type="ORF">A6F65_02371</name>
</gene>
<dbReference type="STRING" id="645517.A6F65_02371"/>
<feature type="domain" description="Anti-sigma K factor RskA C-terminal" evidence="2">
    <location>
        <begin position="93"/>
        <end position="220"/>
    </location>
</feature>
<evidence type="ECO:0000313" key="4">
    <source>
        <dbReference type="Proteomes" id="UP000092698"/>
    </source>
</evidence>
<evidence type="ECO:0000313" key="3">
    <source>
        <dbReference type="EMBL" id="ANU08654.1"/>
    </source>
</evidence>
<keyword evidence="4" id="KW-1185">Reference proteome</keyword>
<dbReference type="GO" id="GO:0005886">
    <property type="term" value="C:plasma membrane"/>
    <property type="evidence" value="ECO:0007669"/>
    <property type="project" value="InterPro"/>
</dbReference>
<dbReference type="KEGG" id="anh:A6F65_02371"/>
<evidence type="ECO:0000259" key="2">
    <source>
        <dbReference type="Pfam" id="PF10099"/>
    </source>
</evidence>
<dbReference type="Pfam" id="PF10099">
    <property type="entry name" value="RskA_C"/>
    <property type="match status" value="1"/>
</dbReference>
<dbReference type="InterPro" id="IPR051474">
    <property type="entry name" value="Anti-sigma-K/W_factor"/>
</dbReference>
<name>A0A1C7DB24_9SPHN</name>
<dbReference type="PANTHER" id="PTHR37461">
    <property type="entry name" value="ANTI-SIGMA-K FACTOR RSKA"/>
    <property type="match status" value="1"/>
</dbReference>
<proteinExistence type="predicted"/>
<dbReference type="OrthoDB" id="9816387at2"/>
<dbReference type="PANTHER" id="PTHR37461:SF1">
    <property type="entry name" value="ANTI-SIGMA-K FACTOR RSKA"/>
    <property type="match status" value="1"/>
</dbReference>
<accession>A0A1C7DB24</accession>
<dbReference type="GO" id="GO:0006417">
    <property type="term" value="P:regulation of translation"/>
    <property type="evidence" value="ECO:0007669"/>
    <property type="project" value="TreeGrafter"/>
</dbReference>
<dbReference type="Proteomes" id="UP000092698">
    <property type="component" value="Chromosome"/>
</dbReference>
<organism evidence="3 4">
    <name type="scientific">Paraurantiacibacter namhicola</name>
    <dbReference type="NCBI Taxonomy" id="645517"/>
    <lineage>
        <taxon>Bacteria</taxon>
        <taxon>Pseudomonadati</taxon>
        <taxon>Pseudomonadota</taxon>
        <taxon>Alphaproteobacteria</taxon>
        <taxon>Sphingomonadales</taxon>
        <taxon>Erythrobacteraceae</taxon>
        <taxon>Paraurantiacibacter</taxon>
    </lineage>
</organism>
<dbReference type="EMBL" id="CP016545">
    <property type="protein sequence ID" value="ANU08654.1"/>
    <property type="molecule type" value="Genomic_DNA"/>
</dbReference>
<evidence type="ECO:0000256" key="1">
    <source>
        <dbReference type="SAM" id="Phobius"/>
    </source>
</evidence>
<dbReference type="InterPro" id="IPR018764">
    <property type="entry name" value="RskA_C"/>
</dbReference>
<protein>
    <submittedName>
        <fullName evidence="3">Anti-sigma-K factor rskA</fullName>
    </submittedName>
</protein>